<feature type="transmembrane region" description="Helical" evidence="8">
    <location>
        <begin position="203"/>
        <end position="224"/>
    </location>
</feature>
<feature type="transmembrane region" description="Helical" evidence="8">
    <location>
        <begin position="94"/>
        <end position="113"/>
    </location>
</feature>
<feature type="transmembrane region" description="Helical" evidence="8">
    <location>
        <begin position="134"/>
        <end position="153"/>
    </location>
</feature>
<feature type="transmembrane region" description="Helical" evidence="8">
    <location>
        <begin position="236"/>
        <end position="256"/>
    </location>
</feature>
<comment type="caution">
    <text evidence="10">The sequence shown here is derived from an EMBL/GenBank/DDBJ whole genome shotgun (WGS) entry which is preliminary data.</text>
</comment>
<dbReference type="EMBL" id="JBCEWA010000004">
    <property type="protein sequence ID" value="MEL5988154.1"/>
    <property type="molecule type" value="Genomic_DNA"/>
</dbReference>
<dbReference type="NCBIfam" id="NF037955">
    <property type="entry name" value="mfs"/>
    <property type="match status" value="1"/>
</dbReference>
<gene>
    <name evidence="10" type="ORF">AAF454_06950</name>
</gene>
<feature type="transmembrane region" description="Helical" evidence="8">
    <location>
        <begin position="36"/>
        <end position="59"/>
    </location>
</feature>
<dbReference type="Gene3D" id="1.20.1250.20">
    <property type="entry name" value="MFS general substrate transporter like domains"/>
    <property type="match status" value="2"/>
</dbReference>
<keyword evidence="2" id="KW-0813">Transport</keyword>
<evidence type="ECO:0000256" key="2">
    <source>
        <dbReference type="ARBA" id="ARBA00022448"/>
    </source>
</evidence>
<dbReference type="InterPro" id="IPR024989">
    <property type="entry name" value="MFS_assoc_dom"/>
</dbReference>
<feature type="transmembrane region" description="Helical" evidence="8">
    <location>
        <begin position="328"/>
        <end position="350"/>
    </location>
</feature>
<keyword evidence="5 8" id="KW-0812">Transmembrane</keyword>
<evidence type="ECO:0000259" key="9">
    <source>
        <dbReference type="Pfam" id="PF12832"/>
    </source>
</evidence>
<name>A0ABU9LL38_9BACL</name>
<reference evidence="10 11" key="1">
    <citation type="submission" date="2024-04" db="EMBL/GenBank/DDBJ databases">
        <authorList>
            <person name="Wu Y.S."/>
            <person name="Zhang L."/>
        </authorList>
    </citation>
    <scope>NUCLEOTIDE SEQUENCE [LARGE SCALE GENOMIC DNA]</scope>
    <source>
        <strain evidence="10 11">KG-01</strain>
    </source>
</reference>
<evidence type="ECO:0000256" key="8">
    <source>
        <dbReference type="SAM" id="Phobius"/>
    </source>
</evidence>
<feature type="transmembrane region" description="Helical" evidence="8">
    <location>
        <begin position="356"/>
        <end position="376"/>
    </location>
</feature>
<dbReference type="SUPFAM" id="SSF103473">
    <property type="entry name" value="MFS general substrate transporter"/>
    <property type="match status" value="1"/>
</dbReference>
<dbReference type="PIRSF" id="PIRSF004925">
    <property type="entry name" value="HcaT"/>
    <property type="match status" value="1"/>
</dbReference>
<dbReference type="PANTHER" id="PTHR23522">
    <property type="entry name" value="BLL5896 PROTEIN"/>
    <property type="match status" value="1"/>
</dbReference>
<dbReference type="Proteomes" id="UP001398420">
    <property type="component" value="Unassembled WGS sequence"/>
</dbReference>
<evidence type="ECO:0000313" key="11">
    <source>
        <dbReference type="Proteomes" id="UP001398420"/>
    </source>
</evidence>
<feature type="transmembrane region" description="Helical" evidence="8">
    <location>
        <begin position="159"/>
        <end position="177"/>
    </location>
</feature>
<dbReference type="InterPro" id="IPR026032">
    <property type="entry name" value="HcaT-like"/>
</dbReference>
<dbReference type="Pfam" id="PF12832">
    <property type="entry name" value="MFS_1_like"/>
    <property type="match status" value="1"/>
</dbReference>
<evidence type="ECO:0000256" key="6">
    <source>
        <dbReference type="ARBA" id="ARBA00022989"/>
    </source>
</evidence>
<dbReference type="PANTHER" id="PTHR23522:SF10">
    <property type="entry name" value="3-PHENYLPROPIONIC ACID TRANSPORTER-RELATED"/>
    <property type="match status" value="1"/>
</dbReference>
<evidence type="ECO:0000256" key="5">
    <source>
        <dbReference type="ARBA" id="ARBA00022692"/>
    </source>
</evidence>
<evidence type="ECO:0000313" key="10">
    <source>
        <dbReference type="EMBL" id="MEL5988154.1"/>
    </source>
</evidence>
<evidence type="ECO:0000256" key="3">
    <source>
        <dbReference type="ARBA" id="ARBA00022475"/>
    </source>
</evidence>
<feature type="domain" description="Major facilitator superfamily associated" evidence="9">
    <location>
        <begin position="6"/>
        <end position="358"/>
    </location>
</feature>
<evidence type="ECO:0000256" key="7">
    <source>
        <dbReference type="ARBA" id="ARBA00023136"/>
    </source>
</evidence>
<organism evidence="10 11">
    <name type="scientific">Kurthia gibsonii</name>
    <dbReference type="NCBI Taxonomy" id="33946"/>
    <lineage>
        <taxon>Bacteria</taxon>
        <taxon>Bacillati</taxon>
        <taxon>Bacillota</taxon>
        <taxon>Bacilli</taxon>
        <taxon>Bacillales</taxon>
        <taxon>Caryophanaceae</taxon>
        <taxon>Kurthia</taxon>
    </lineage>
</organism>
<feature type="transmembrane region" description="Helical" evidence="8">
    <location>
        <begin position="71"/>
        <end position="88"/>
    </location>
</feature>
<feature type="transmembrane region" description="Helical" evidence="8">
    <location>
        <begin position="12"/>
        <end position="30"/>
    </location>
</feature>
<protein>
    <submittedName>
        <fullName evidence="10">MFS transporter</fullName>
    </submittedName>
</protein>
<dbReference type="RefSeq" id="WP_342302867.1">
    <property type="nucleotide sequence ID" value="NZ_JBCEWA010000004.1"/>
</dbReference>
<feature type="transmembrane region" description="Helical" evidence="8">
    <location>
        <begin position="298"/>
        <end position="316"/>
    </location>
</feature>
<proteinExistence type="predicted"/>
<dbReference type="InterPro" id="IPR036259">
    <property type="entry name" value="MFS_trans_sf"/>
</dbReference>
<keyword evidence="7 8" id="KW-0472">Membrane</keyword>
<evidence type="ECO:0000256" key="4">
    <source>
        <dbReference type="ARBA" id="ARBA00022519"/>
    </source>
</evidence>
<evidence type="ECO:0000256" key="1">
    <source>
        <dbReference type="ARBA" id="ARBA00004429"/>
    </source>
</evidence>
<keyword evidence="4" id="KW-0997">Cell inner membrane</keyword>
<accession>A0ABU9LL38</accession>
<keyword evidence="3" id="KW-1003">Cell membrane</keyword>
<feature type="transmembrane region" description="Helical" evidence="8">
    <location>
        <begin position="268"/>
        <end position="292"/>
    </location>
</feature>
<keyword evidence="6 8" id="KW-1133">Transmembrane helix</keyword>
<comment type="subcellular location">
    <subcellularLocation>
        <location evidence="1">Cell inner membrane</location>
        <topology evidence="1">Multi-pass membrane protein</topology>
    </subcellularLocation>
</comment>
<sequence length="385" mass="43498">MREQKWMAQHYFIFFLSWGIFLPYWTGYLVHEKDVAIELASMMMSAGLILRGISTMFIFPAMANRFSQSTVLTIFIYGSFLTSVLFIFTSDTTLLFILTCLLSFFLPAIMPGLDSTAGILVQKYNIHYGRSRSYGSLGFIVSVIIVSLVSALYGDQSMLWLMIAYTLLLVAVNLQRVPEALKEKPNKKVNNVSFKTIFKTRHFVFILILVTLIQGSHAAYYNYGYLYLEHLEVPKYLIGIVINVGVGFEIFLFAIADRVFSKWSPAKLLVLASIGASLRWLLAFAVPNAWIFTASQSLHALSFAVSHFAFIMYLAKELEYTQITKAQGIYSAFALSWGTAILTVISGYFYNTQPNFAFATMFVFTLPALVGSLYLYKKTKATENI</sequence>
<keyword evidence="11" id="KW-1185">Reference proteome</keyword>